<dbReference type="Gene3D" id="3.30.1360.40">
    <property type="match status" value="1"/>
</dbReference>
<evidence type="ECO:0000256" key="8">
    <source>
        <dbReference type="ARBA" id="ARBA00023029"/>
    </source>
</evidence>
<dbReference type="InterPro" id="IPR001154">
    <property type="entry name" value="TopoII_euk"/>
</dbReference>
<dbReference type="FunFam" id="3.90.199.10:FF:000002">
    <property type="entry name" value="DNA topoisomerase 2"/>
    <property type="match status" value="1"/>
</dbReference>
<dbReference type="GO" id="GO:0005524">
    <property type="term" value="F:ATP binding"/>
    <property type="evidence" value="ECO:0007669"/>
    <property type="project" value="UniProtKB-KW"/>
</dbReference>
<dbReference type="Gene3D" id="3.90.199.10">
    <property type="entry name" value="Topoisomerase II, domain 5"/>
    <property type="match status" value="1"/>
</dbReference>
<dbReference type="PRINTS" id="PR00418">
    <property type="entry name" value="TPI2FAMILY"/>
</dbReference>
<dbReference type="FunFam" id="3.40.50.670:FF:000001">
    <property type="entry name" value="DNA topoisomerase 2"/>
    <property type="match status" value="1"/>
</dbReference>
<dbReference type="Pfam" id="PF00521">
    <property type="entry name" value="DNA_topoisoIV"/>
    <property type="match status" value="1"/>
</dbReference>
<dbReference type="GO" id="GO:0000819">
    <property type="term" value="P:sister chromatid segregation"/>
    <property type="evidence" value="ECO:0007669"/>
    <property type="project" value="TreeGrafter"/>
</dbReference>
<evidence type="ECO:0000313" key="15">
    <source>
        <dbReference type="Proteomes" id="UP000245207"/>
    </source>
</evidence>
<dbReference type="GO" id="GO:0046872">
    <property type="term" value="F:metal ion binding"/>
    <property type="evidence" value="ECO:0007669"/>
    <property type="project" value="UniProtKB-KW"/>
</dbReference>
<comment type="caution">
    <text evidence="14">The sequence shown here is derived from an EMBL/GenBank/DDBJ whole genome shotgun (WGS) entry which is preliminary data.</text>
</comment>
<feature type="coiled-coil region" evidence="12">
    <location>
        <begin position="675"/>
        <end position="705"/>
    </location>
</feature>
<dbReference type="InterPro" id="IPR013758">
    <property type="entry name" value="Topo_IIA_A/C_ab"/>
</dbReference>
<dbReference type="GO" id="GO:0006265">
    <property type="term" value="P:DNA topological change"/>
    <property type="evidence" value="ECO:0007669"/>
    <property type="project" value="InterPro"/>
</dbReference>
<evidence type="ECO:0000256" key="2">
    <source>
        <dbReference type="ARBA" id="ARBA00001946"/>
    </source>
</evidence>
<keyword evidence="12" id="KW-0175">Coiled coil</keyword>
<dbReference type="GO" id="GO:0005634">
    <property type="term" value="C:nucleus"/>
    <property type="evidence" value="ECO:0007669"/>
    <property type="project" value="TreeGrafter"/>
</dbReference>
<dbReference type="GO" id="GO:0000712">
    <property type="term" value="P:resolution of meiotic recombination intermediates"/>
    <property type="evidence" value="ECO:0007669"/>
    <property type="project" value="TreeGrafter"/>
</dbReference>
<dbReference type="InterPro" id="IPR001241">
    <property type="entry name" value="Topo_IIA"/>
</dbReference>
<comment type="similarity">
    <text evidence="3">Belongs to the type II topoisomerase family.</text>
</comment>
<name>A0A2U1PFE7_ARTAN</name>
<keyword evidence="8" id="KW-0799">Topoisomerase</keyword>
<keyword evidence="7" id="KW-0067">ATP-binding</keyword>
<dbReference type="EC" id="5.6.2.2" evidence="4"/>
<evidence type="ECO:0000256" key="9">
    <source>
        <dbReference type="ARBA" id="ARBA00023125"/>
    </source>
</evidence>
<evidence type="ECO:0000256" key="12">
    <source>
        <dbReference type="SAM" id="Coils"/>
    </source>
</evidence>
<reference evidence="14 15" key="1">
    <citation type="journal article" date="2018" name="Mol. Plant">
        <title>The genome of Artemisia annua provides insight into the evolution of Asteraceae family and artemisinin biosynthesis.</title>
        <authorList>
            <person name="Shen Q."/>
            <person name="Zhang L."/>
            <person name="Liao Z."/>
            <person name="Wang S."/>
            <person name="Yan T."/>
            <person name="Shi P."/>
            <person name="Liu M."/>
            <person name="Fu X."/>
            <person name="Pan Q."/>
            <person name="Wang Y."/>
            <person name="Lv Z."/>
            <person name="Lu X."/>
            <person name="Zhang F."/>
            <person name="Jiang W."/>
            <person name="Ma Y."/>
            <person name="Chen M."/>
            <person name="Hao X."/>
            <person name="Li L."/>
            <person name="Tang Y."/>
            <person name="Lv G."/>
            <person name="Zhou Y."/>
            <person name="Sun X."/>
            <person name="Brodelius P.E."/>
            <person name="Rose J.K.C."/>
            <person name="Tang K."/>
        </authorList>
    </citation>
    <scope>NUCLEOTIDE SEQUENCE [LARGE SCALE GENOMIC DNA]</scope>
    <source>
        <strain evidence="15">cv. Huhao1</strain>
        <tissue evidence="14">Leaf</tissue>
    </source>
</reference>
<organism evidence="14 15">
    <name type="scientific">Artemisia annua</name>
    <name type="common">Sweet wormwood</name>
    <dbReference type="NCBI Taxonomy" id="35608"/>
    <lineage>
        <taxon>Eukaryota</taxon>
        <taxon>Viridiplantae</taxon>
        <taxon>Streptophyta</taxon>
        <taxon>Embryophyta</taxon>
        <taxon>Tracheophyta</taxon>
        <taxon>Spermatophyta</taxon>
        <taxon>Magnoliopsida</taxon>
        <taxon>eudicotyledons</taxon>
        <taxon>Gunneridae</taxon>
        <taxon>Pentapetalae</taxon>
        <taxon>asterids</taxon>
        <taxon>campanulids</taxon>
        <taxon>Asterales</taxon>
        <taxon>Asteraceae</taxon>
        <taxon>Asteroideae</taxon>
        <taxon>Anthemideae</taxon>
        <taxon>Artemisiinae</taxon>
        <taxon>Artemisia</taxon>
    </lineage>
</organism>
<dbReference type="SMART" id="SM00433">
    <property type="entry name" value="TOP2c"/>
    <property type="match status" value="1"/>
</dbReference>
<dbReference type="PANTHER" id="PTHR10169:SF38">
    <property type="entry name" value="DNA TOPOISOMERASE 2"/>
    <property type="match status" value="1"/>
</dbReference>
<accession>A0A2U1PFE7</accession>
<dbReference type="AlphaFoldDB" id="A0A2U1PFE7"/>
<dbReference type="InterPro" id="IPR013759">
    <property type="entry name" value="Topo_IIA_B_C"/>
</dbReference>
<dbReference type="InterPro" id="IPR013760">
    <property type="entry name" value="Topo_IIA-like_dom_sf"/>
</dbReference>
<keyword evidence="6" id="KW-0547">Nucleotide-binding</keyword>
<evidence type="ECO:0000256" key="7">
    <source>
        <dbReference type="ARBA" id="ARBA00022840"/>
    </source>
</evidence>
<dbReference type="Proteomes" id="UP000245207">
    <property type="component" value="Unassembled WGS sequence"/>
</dbReference>
<protein>
    <recommendedName>
        <fullName evidence="4">DNA topoisomerase (ATP-hydrolyzing)</fullName>
        <ecNumber evidence="4">5.6.2.2</ecNumber>
    </recommendedName>
</protein>
<evidence type="ECO:0000256" key="5">
    <source>
        <dbReference type="ARBA" id="ARBA00022723"/>
    </source>
</evidence>
<dbReference type="Pfam" id="PF16898">
    <property type="entry name" value="TOPRIM_C"/>
    <property type="match status" value="1"/>
</dbReference>
<dbReference type="PANTHER" id="PTHR10169">
    <property type="entry name" value="DNA TOPOISOMERASE/GYRASE"/>
    <property type="match status" value="1"/>
</dbReference>
<keyword evidence="9 11" id="KW-0238">DNA-binding</keyword>
<dbReference type="InterPro" id="IPR002205">
    <property type="entry name" value="Topo_IIA_dom_A"/>
</dbReference>
<comment type="caution">
    <text evidence="11">Lacks conserved residue(s) required for the propagation of feature annotation.</text>
</comment>
<feature type="domain" description="Topo IIA-type catalytic" evidence="13">
    <location>
        <begin position="272"/>
        <end position="712"/>
    </location>
</feature>
<dbReference type="GO" id="GO:0003677">
    <property type="term" value="F:DNA binding"/>
    <property type="evidence" value="ECO:0007669"/>
    <property type="project" value="UniProtKB-UniRule"/>
</dbReference>
<keyword evidence="10 14" id="KW-0413">Isomerase</keyword>
<dbReference type="OrthoDB" id="276498at2759"/>
<dbReference type="Gene3D" id="3.40.50.670">
    <property type="match status" value="1"/>
</dbReference>
<evidence type="ECO:0000313" key="14">
    <source>
        <dbReference type="EMBL" id="PWA84475.1"/>
    </source>
</evidence>
<dbReference type="PROSITE" id="PS52040">
    <property type="entry name" value="TOPO_IIA"/>
    <property type="match status" value="1"/>
</dbReference>
<dbReference type="InterPro" id="IPR050634">
    <property type="entry name" value="DNA_Topoisomerase_II"/>
</dbReference>
<dbReference type="InterPro" id="IPR031660">
    <property type="entry name" value="TOPRIM_C"/>
</dbReference>
<evidence type="ECO:0000256" key="6">
    <source>
        <dbReference type="ARBA" id="ARBA00022741"/>
    </source>
</evidence>
<evidence type="ECO:0000256" key="4">
    <source>
        <dbReference type="ARBA" id="ARBA00012895"/>
    </source>
</evidence>
<evidence type="ECO:0000256" key="1">
    <source>
        <dbReference type="ARBA" id="ARBA00000185"/>
    </source>
</evidence>
<evidence type="ECO:0000256" key="10">
    <source>
        <dbReference type="ARBA" id="ARBA00023235"/>
    </source>
</evidence>
<comment type="cofactor">
    <cofactor evidence="2">
        <name>Mg(2+)</name>
        <dbReference type="ChEBI" id="CHEBI:18420"/>
    </cofactor>
</comment>
<keyword evidence="15" id="KW-1185">Reference proteome</keyword>
<gene>
    <name evidence="14" type="ORF">CTI12_AA159140</name>
</gene>
<dbReference type="SMART" id="SM00434">
    <property type="entry name" value="TOP4c"/>
    <property type="match status" value="1"/>
</dbReference>
<proteinExistence type="inferred from homology"/>
<evidence type="ECO:0000256" key="3">
    <source>
        <dbReference type="ARBA" id="ARBA00011080"/>
    </source>
</evidence>
<keyword evidence="5" id="KW-0479">Metal-binding</keyword>
<dbReference type="Gene3D" id="3.30.1490.30">
    <property type="match status" value="1"/>
</dbReference>
<dbReference type="Gene3D" id="1.10.268.10">
    <property type="entry name" value="Topoisomerase, domain 3"/>
    <property type="match status" value="1"/>
</dbReference>
<dbReference type="GO" id="GO:0003918">
    <property type="term" value="F:DNA topoisomerase type II (double strand cut, ATP-hydrolyzing) activity"/>
    <property type="evidence" value="ECO:0007669"/>
    <property type="project" value="UniProtKB-EC"/>
</dbReference>
<dbReference type="PRINTS" id="PR01158">
    <property type="entry name" value="TOPISMRASEII"/>
</dbReference>
<dbReference type="STRING" id="35608.A0A2U1PFE7"/>
<comment type="catalytic activity">
    <reaction evidence="1">
        <text>ATP-dependent breakage, passage and rejoining of double-stranded DNA.</text>
        <dbReference type="EC" id="5.6.2.2"/>
    </reaction>
</comment>
<sequence length="743" mass="85430">MAEDNVGKLNIPKLKDAKLAGTRFSESCTLILTKGYSAKNFARGLGQDEYGAFPLKGKLPNVRGASPQQLLENAEIQNIKNILGLQFGKSYENVKELRYGHLMIMATKGHDGSCIIGMLIKFFHYFWPSLLKVKGFMQMFIIPIVKAYHKKTNAVLSFYTTPEYVSWEKELGNKATEYRIQNYKGALHSQEEAQFYLADVDQHTKDFYWFDHHDDDAIEFAFSEKKIEARYQWLQRPQACTYFDSKDKSIRYLDFINKQFMQYVVADLQRSIPSMVDGLKPDQRKILFYAFKKHIIHEIEVAQFSADVSDDSPYHHGEASLVGTIIGMAQNYVGSNNINLLQLNGRLGTRLMGGKDHDATASGRYIFTQLSPITRYLFDKDKDDEPIPHYLNDECQSIEPAWFIPIIPMVLVNGSEGRGTECSSFIPNYNPRDIIANLKRLLEGKAVVPMIPWYKGFDGDIQKETTSKDTLYTTKGYFITEDKNDPTITELPVGTSTRDYNEFLASRCGKDIKAYTARKDNTNNVHFESTMTEDQMNSANHAGGFLNKFKLTTTLSTANMHLFGSKGELKKYDTPEQILEDFYHLRLELYEQRRRALVRELEIASWLLENKVKFIDKVCEGDILLFPSRGKDEWCAELKRKRFKSLPSQAVDNVEETDEKESGTGYDYLLSITRLSFTSEKIEELKQASDAMKKERDEITKSKSESLWLRDLNALDHQLDEEKYTLDERIAKIDFQSSHDVDE</sequence>
<evidence type="ECO:0000259" key="13">
    <source>
        <dbReference type="PROSITE" id="PS52040"/>
    </source>
</evidence>
<dbReference type="SUPFAM" id="SSF56719">
    <property type="entry name" value="Type II DNA topoisomerase"/>
    <property type="match status" value="1"/>
</dbReference>
<evidence type="ECO:0000256" key="11">
    <source>
        <dbReference type="PROSITE-ProRule" id="PRU01384"/>
    </source>
</evidence>
<dbReference type="InterPro" id="IPR013757">
    <property type="entry name" value="Topo_IIA_A_a_sf"/>
</dbReference>
<dbReference type="EMBL" id="PKPP01001223">
    <property type="protein sequence ID" value="PWA84475.1"/>
    <property type="molecule type" value="Genomic_DNA"/>
</dbReference>